<dbReference type="GO" id="GO:0035673">
    <property type="term" value="F:oligopeptide transmembrane transporter activity"/>
    <property type="evidence" value="ECO:0007669"/>
    <property type="project" value="InterPro"/>
</dbReference>
<keyword evidence="3 6" id="KW-0812">Transmembrane</keyword>
<evidence type="ECO:0000256" key="1">
    <source>
        <dbReference type="ARBA" id="ARBA00004141"/>
    </source>
</evidence>
<dbReference type="AlphaFoldDB" id="A0A948S0E8"/>
<feature type="transmembrane region" description="Helical" evidence="6">
    <location>
        <begin position="66"/>
        <end position="85"/>
    </location>
</feature>
<feature type="transmembrane region" description="Helical" evidence="6">
    <location>
        <begin position="403"/>
        <end position="427"/>
    </location>
</feature>
<feature type="transmembrane region" description="Helical" evidence="6">
    <location>
        <begin position="132"/>
        <end position="153"/>
    </location>
</feature>
<feature type="transmembrane region" description="Helical" evidence="6">
    <location>
        <begin position="42"/>
        <end position="60"/>
    </location>
</feature>
<keyword evidence="5 6" id="KW-0472">Membrane</keyword>
<feature type="transmembrane region" description="Helical" evidence="6">
    <location>
        <begin position="342"/>
        <end position="359"/>
    </location>
</feature>
<gene>
    <name evidence="7" type="ORF">KJ970_11460</name>
</gene>
<feature type="transmembrane region" description="Helical" evidence="6">
    <location>
        <begin position="451"/>
        <end position="476"/>
    </location>
</feature>
<evidence type="ECO:0000313" key="8">
    <source>
        <dbReference type="Proteomes" id="UP000777784"/>
    </source>
</evidence>
<feature type="transmembrane region" description="Helical" evidence="6">
    <location>
        <begin position="106"/>
        <end position="126"/>
    </location>
</feature>
<feature type="transmembrane region" description="Helical" evidence="6">
    <location>
        <begin position="256"/>
        <end position="280"/>
    </location>
</feature>
<dbReference type="PANTHER" id="PTHR31645">
    <property type="entry name" value="OLIGOPEPTIDE TRANSPORTER YGL114W-RELATED"/>
    <property type="match status" value="1"/>
</dbReference>
<evidence type="ECO:0000256" key="4">
    <source>
        <dbReference type="ARBA" id="ARBA00022989"/>
    </source>
</evidence>
<dbReference type="Proteomes" id="UP000777784">
    <property type="component" value="Unassembled WGS sequence"/>
</dbReference>
<dbReference type="InterPro" id="IPR004813">
    <property type="entry name" value="OPT"/>
</dbReference>
<feature type="transmembrane region" description="Helical" evidence="6">
    <location>
        <begin position="542"/>
        <end position="566"/>
    </location>
</feature>
<feature type="transmembrane region" description="Helical" evidence="6">
    <location>
        <begin position="497"/>
        <end position="522"/>
    </location>
</feature>
<dbReference type="PANTHER" id="PTHR31645:SF0">
    <property type="entry name" value="OLIGOPEPTIDE TRANSPORTER YGL114W-RELATED"/>
    <property type="match status" value="1"/>
</dbReference>
<evidence type="ECO:0000256" key="6">
    <source>
        <dbReference type="SAM" id="Phobius"/>
    </source>
</evidence>
<feature type="transmembrane region" description="Helical" evidence="6">
    <location>
        <begin position="292"/>
        <end position="311"/>
    </location>
</feature>
<keyword evidence="2" id="KW-0813">Transport</keyword>
<protein>
    <submittedName>
        <fullName evidence="7">OPT/YSL family transporter</fullName>
    </submittedName>
</protein>
<keyword evidence="4 6" id="KW-1133">Transmembrane helix</keyword>
<evidence type="ECO:0000256" key="5">
    <source>
        <dbReference type="ARBA" id="ARBA00023136"/>
    </source>
</evidence>
<evidence type="ECO:0000256" key="3">
    <source>
        <dbReference type="ARBA" id="ARBA00022692"/>
    </source>
</evidence>
<name>A0A948S0E8_UNCEI</name>
<comment type="caution">
    <text evidence="7">The sequence shown here is derived from an EMBL/GenBank/DDBJ whole genome shotgun (WGS) entry which is preliminary data.</text>
</comment>
<reference evidence="7" key="1">
    <citation type="submission" date="2021-05" db="EMBL/GenBank/DDBJ databases">
        <title>Energy efficiency and biological interactions define the core microbiome of deep oligotrophic groundwater.</title>
        <authorList>
            <person name="Mehrshad M."/>
            <person name="Lopez-Fernandez M."/>
            <person name="Bell E."/>
            <person name="Bernier-Latmani R."/>
            <person name="Bertilsson S."/>
            <person name="Dopson M."/>
        </authorList>
    </citation>
    <scope>NUCLEOTIDE SEQUENCE</scope>
    <source>
        <strain evidence="7">Modern_marine.mb.64</strain>
    </source>
</reference>
<feature type="transmembrane region" description="Helical" evidence="6">
    <location>
        <begin position="578"/>
        <end position="602"/>
    </location>
</feature>
<feature type="transmembrane region" description="Helical" evidence="6">
    <location>
        <begin position="365"/>
        <end position="383"/>
    </location>
</feature>
<evidence type="ECO:0000313" key="7">
    <source>
        <dbReference type="EMBL" id="MBU2691534.1"/>
    </source>
</evidence>
<sequence length="606" mass="64255">MSEKSSAPFGGSAPLHPDQWDESYWKENVFKGRRMNEFTPRAVIVGCLIGILLVAVNIYMGLKTGFGEGGSIIAAIMGLMIFRAFKARYTLLENNITQTAGSAAGSIGNIVNVVPAFVIMAAAGTIPAPMTWWQIMLFVFSTSLLGVFFAIPLRKQVVVVEKLRFPSGTACAEIMKNLHDKGDQAKQHGGVLGCFILVSALVKWLQEGVPRVLSGISLQTGAWMGIASERLLLGIAWDPLLLGAGFLVGPRIGISMLLGAVVAWPVLGPILVNGGVIALAEDASAYRTIMAWTMWPGVMIMISAGLTALVMKWRVVAGTFRSMMAIGGGGGESQIEMGFRPWLTWLGSSTLICLLVMQFVFGIPWWMTILSVILSFIMAAIAVRCIGQTEVNPVSAFASMNQLIVGAIMPANITANLTMAGVAGAGASEAGDMMQDLKTGWLVGATPKKQVFAQIIGVLVGSAVAVPMLLLIFSTYELGTEAMPAPAAFRFAALAELFANGFGALPGYAVMAMIIGAVLGIGLGVLESSPKTRRWVPSPVGIGVAMIIPFSYSFAIFLGATIYFILKLAMPEKMEEYQFVIGASGIAGSSLMGMIIAFLIWLGMPG</sequence>
<dbReference type="Pfam" id="PF03169">
    <property type="entry name" value="OPT"/>
    <property type="match status" value="1"/>
</dbReference>
<dbReference type="EMBL" id="JAHJDP010000065">
    <property type="protein sequence ID" value="MBU2691534.1"/>
    <property type="molecule type" value="Genomic_DNA"/>
</dbReference>
<dbReference type="GO" id="GO:0016020">
    <property type="term" value="C:membrane"/>
    <property type="evidence" value="ECO:0007669"/>
    <property type="project" value="UniProtKB-SubCell"/>
</dbReference>
<organism evidence="7 8">
    <name type="scientific">Eiseniibacteriota bacterium</name>
    <dbReference type="NCBI Taxonomy" id="2212470"/>
    <lineage>
        <taxon>Bacteria</taxon>
        <taxon>Candidatus Eiseniibacteriota</taxon>
    </lineage>
</organism>
<accession>A0A948S0E8</accession>
<dbReference type="PRINTS" id="PR00173">
    <property type="entry name" value="EDTRNSPORT"/>
</dbReference>
<proteinExistence type="predicted"/>
<comment type="subcellular location">
    <subcellularLocation>
        <location evidence="1">Membrane</location>
        <topology evidence="1">Multi-pass membrane protein</topology>
    </subcellularLocation>
</comment>
<dbReference type="InterPro" id="IPR045035">
    <property type="entry name" value="YSL-like"/>
</dbReference>
<evidence type="ECO:0000256" key="2">
    <source>
        <dbReference type="ARBA" id="ARBA00022448"/>
    </source>
</evidence>